<dbReference type="SUPFAM" id="SSF57850">
    <property type="entry name" value="RING/U-box"/>
    <property type="match status" value="1"/>
</dbReference>
<evidence type="ECO:0000259" key="7">
    <source>
        <dbReference type="PROSITE" id="PS50089"/>
    </source>
</evidence>
<feature type="domain" description="RING-type" evidence="7">
    <location>
        <begin position="213"/>
        <end position="256"/>
    </location>
</feature>
<comment type="catalytic activity">
    <reaction evidence="1">
        <text>S-ubiquitinyl-[E2 ubiquitin-conjugating enzyme]-L-cysteine + [acceptor protein]-L-lysine = [E2 ubiquitin-conjugating enzyme]-L-cysteine + N(6)-ubiquitinyl-[acceptor protein]-L-lysine.</text>
        <dbReference type="EC" id="2.3.2.27"/>
    </reaction>
</comment>
<dbReference type="PANTHER" id="PTHR15710">
    <property type="entry name" value="E3 UBIQUITIN-PROTEIN LIGASE PRAJA"/>
    <property type="match status" value="1"/>
</dbReference>
<keyword evidence="3" id="KW-0479">Metal-binding</keyword>
<proteinExistence type="predicted"/>
<dbReference type="GO" id="GO:0005737">
    <property type="term" value="C:cytoplasm"/>
    <property type="evidence" value="ECO:0007669"/>
    <property type="project" value="TreeGrafter"/>
</dbReference>
<keyword evidence="4 6" id="KW-0863">Zinc-finger</keyword>
<dbReference type="InterPro" id="IPR013083">
    <property type="entry name" value="Znf_RING/FYVE/PHD"/>
</dbReference>
<dbReference type="AlphaFoldDB" id="A0A2P6REQ5"/>
<accession>A0A2P6REQ5</accession>
<evidence type="ECO:0000256" key="6">
    <source>
        <dbReference type="PROSITE-ProRule" id="PRU00175"/>
    </source>
</evidence>
<keyword evidence="9" id="KW-1185">Reference proteome</keyword>
<sequence length="273" mass="31257">MAAADQESSVEARMNSITETRQFAVQVHHNRANYYRSSSGVDILPIRFKWAKVTVNYNPSIQGYDCEPPDILSRRTLKLRFSRERASGSAKITERRLAKYRRVIARSPTEMDKLQMKLARFLRSPVGIPEDKHPFIIVHILDMIELADPDKIIDVHLMDVTVRATGEFAHLNVEDNYYRLTLIPASEAFIQGLQQVRLVEHDSLEMLGLETSCAVCLDAFADTKEITIARLPCLHYYHHHCIVEWLRINHVCPICRHPNAPIRCPGSSRQGSQ</sequence>
<reference evidence="8 9" key="1">
    <citation type="journal article" date="2018" name="Nat. Genet.">
        <title>The Rosa genome provides new insights in the design of modern roses.</title>
        <authorList>
            <person name="Bendahmane M."/>
        </authorList>
    </citation>
    <scope>NUCLEOTIDE SEQUENCE [LARGE SCALE GENOMIC DNA]</scope>
    <source>
        <strain evidence="9">cv. Old Blush</strain>
    </source>
</reference>
<dbReference type="GO" id="GO:0008270">
    <property type="term" value="F:zinc ion binding"/>
    <property type="evidence" value="ECO:0007669"/>
    <property type="project" value="UniProtKB-KW"/>
</dbReference>
<evidence type="ECO:0000256" key="2">
    <source>
        <dbReference type="ARBA" id="ARBA00012483"/>
    </source>
</evidence>
<evidence type="ECO:0000256" key="3">
    <source>
        <dbReference type="ARBA" id="ARBA00022723"/>
    </source>
</evidence>
<dbReference type="Gramene" id="PRQ44908">
    <property type="protein sequence ID" value="PRQ44908"/>
    <property type="gene ID" value="RchiOBHm_Chr3g0484371"/>
</dbReference>
<keyword evidence="5" id="KW-0862">Zinc</keyword>
<dbReference type="PANTHER" id="PTHR15710:SF196">
    <property type="entry name" value="F6A14.12 PROTEIN-RELATED"/>
    <property type="match status" value="1"/>
</dbReference>
<evidence type="ECO:0000313" key="9">
    <source>
        <dbReference type="Proteomes" id="UP000238479"/>
    </source>
</evidence>
<dbReference type="CDD" id="cd16454">
    <property type="entry name" value="RING-H2_PA-TM-RING"/>
    <property type="match status" value="1"/>
</dbReference>
<evidence type="ECO:0000256" key="5">
    <source>
        <dbReference type="ARBA" id="ARBA00022833"/>
    </source>
</evidence>
<evidence type="ECO:0000313" key="8">
    <source>
        <dbReference type="EMBL" id="PRQ44908.1"/>
    </source>
</evidence>
<dbReference type="GO" id="GO:0016567">
    <property type="term" value="P:protein ubiquitination"/>
    <property type="evidence" value="ECO:0007669"/>
    <property type="project" value="TreeGrafter"/>
</dbReference>
<dbReference type="PROSITE" id="PS50089">
    <property type="entry name" value="ZF_RING_2"/>
    <property type="match status" value="1"/>
</dbReference>
<evidence type="ECO:0000256" key="1">
    <source>
        <dbReference type="ARBA" id="ARBA00000900"/>
    </source>
</evidence>
<evidence type="ECO:0000256" key="4">
    <source>
        <dbReference type="ARBA" id="ARBA00022771"/>
    </source>
</evidence>
<dbReference type="GO" id="GO:0061630">
    <property type="term" value="F:ubiquitin protein ligase activity"/>
    <property type="evidence" value="ECO:0007669"/>
    <property type="project" value="UniProtKB-EC"/>
</dbReference>
<dbReference type="Gene3D" id="3.30.40.10">
    <property type="entry name" value="Zinc/RING finger domain, C3HC4 (zinc finger)"/>
    <property type="match status" value="1"/>
</dbReference>
<dbReference type="EC" id="2.3.2.27" evidence="2"/>
<dbReference type="InterPro" id="IPR001841">
    <property type="entry name" value="Znf_RING"/>
</dbReference>
<dbReference type="EMBL" id="PDCK01000041">
    <property type="protein sequence ID" value="PRQ44908.1"/>
    <property type="molecule type" value="Genomic_DNA"/>
</dbReference>
<organism evidence="8 9">
    <name type="scientific">Rosa chinensis</name>
    <name type="common">China rose</name>
    <dbReference type="NCBI Taxonomy" id="74649"/>
    <lineage>
        <taxon>Eukaryota</taxon>
        <taxon>Viridiplantae</taxon>
        <taxon>Streptophyta</taxon>
        <taxon>Embryophyta</taxon>
        <taxon>Tracheophyta</taxon>
        <taxon>Spermatophyta</taxon>
        <taxon>Magnoliopsida</taxon>
        <taxon>eudicotyledons</taxon>
        <taxon>Gunneridae</taxon>
        <taxon>Pentapetalae</taxon>
        <taxon>rosids</taxon>
        <taxon>fabids</taxon>
        <taxon>Rosales</taxon>
        <taxon>Rosaceae</taxon>
        <taxon>Rosoideae</taxon>
        <taxon>Rosoideae incertae sedis</taxon>
        <taxon>Rosa</taxon>
    </lineage>
</organism>
<name>A0A2P6REQ5_ROSCH</name>
<dbReference type="Pfam" id="PF13639">
    <property type="entry name" value="zf-RING_2"/>
    <property type="match status" value="1"/>
</dbReference>
<protein>
    <recommendedName>
        <fullName evidence="2">RING-type E3 ubiquitin transferase</fullName>
        <ecNumber evidence="2">2.3.2.27</ecNumber>
    </recommendedName>
</protein>
<comment type="caution">
    <text evidence="8">The sequence shown here is derived from an EMBL/GenBank/DDBJ whole genome shotgun (WGS) entry which is preliminary data.</text>
</comment>
<dbReference type="Proteomes" id="UP000238479">
    <property type="component" value="Chromosome 3"/>
</dbReference>
<gene>
    <name evidence="8" type="ORF">RchiOBHm_Chr3g0484371</name>
</gene>
<dbReference type="SMART" id="SM00184">
    <property type="entry name" value="RING"/>
    <property type="match status" value="1"/>
</dbReference>